<dbReference type="InterPro" id="IPR035965">
    <property type="entry name" value="PAS-like_dom_sf"/>
</dbReference>
<evidence type="ECO:0000256" key="1">
    <source>
        <dbReference type="SAM" id="Phobius"/>
    </source>
</evidence>
<dbReference type="RefSeq" id="WP_151054506.1">
    <property type="nucleotide sequence ID" value="NZ_CP044222.1"/>
</dbReference>
<dbReference type="InterPro" id="IPR029787">
    <property type="entry name" value="Nucleotide_cyclase"/>
</dbReference>
<dbReference type="InterPro" id="IPR035919">
    <property type="entry name" value="EAL_sf"/>
</dbReference>
<evidence type="ECO:0000259" key="4">
    <source>
        <dbReference type="PROSITE" id="PS50883"/>
    </source>
</evidence>
<dbReference type="SUPFAM" id="SSF55073">
    <property type="entry name" value="Nucleotide cyclase"/>
    <property type="match status" value="1"/>
</dbReference>
<dbReference type="AlphaFoldDB" id="A0A5J6LCR9"/>
<dbReference type="PANTHER" id="PTHR44757">
    <property type="entry name" value="DIGUANYLATE CYCLASE DGCP"/>
    <property type="match status" value="1"/>
</dbReference>
<dbReference type="Proteomes" id="UP000325606">
    <property type="component" value="Chromosome"/>
</dbReference>
<dbReference type="SMART" id="SM00267">
    <property type="entry name" value="GGDEF"/>
    <property type="match status" value="1"/>
</dbReference>
<dbReference type="InterPro" id="IPR001633">
    <property type="entry name" value="EAL_dom"/>
</dbReference>
<feature type="domain" description="EAL" evidence="4">
    <location>
        <begin position="543"/>
        <end position="798"/>
    </location>
</feature>
<dbReference type="SMART" id="SM00052">
    <property type="entry name" value="EAL"/>
    <property type="match status" value="1"/>
</dbReference>
<dbReference type="Gene3D" id="3.30.70.270">
    <property type="match status" value="1"/>
</dbReference>
<dbReference type="Gene3D" id="3.30.450.20">
    <property type="entry name" value="PAS domain"/>
    <property type="match status" value="1"/>
</dbReference>
<dbReference type="InterPro" id="IPR052155">
    <property type="entry name" value="Biofilm_reg_signaling"/>
</dbReference>
<dbReference type="EMBL" id="CP044222">
    <property type="protein sequence ID" value="QEW06300.1"/>
    <property type="molecule type" value="Genomic_DNA"/>
</dbReference>
<dbReference type="Pfam" id="PF00563">
    <property type="entry name" value="EAL"/>
    <property type="match status" value="1"/>
</dbReference>
<dbReference type="NCBIfam" id="TIGR00254">
    <property type="entry name" value="GGDEF"/>
    <property type="match status" value="1"/>
</dbReference>
<feature type="domain" description="HAMP" evidence="5">
    <location>
        <begin position="189"/>
        <end position="242"/>
    </location>
</feature>
<dbReference type="CDD" id="cd01949">
    <property type="entry name" value="GGDEF"/>
    <property type="match status" value="1"/>
</dbReference>
<dbReference type="GO" id="GO:0016020">
    <property type="term" value="C:membrane"/>
    <property type="evidence" value="ECO:0007669"/>
    <property type="project" value="InterPro"/>
</dbReference>
<dbReference type="InterPro" id="IPR003660">
    <property type="entry name" value="HAMP_dom"/>
</dbReference>
<evidence type="ECO:0000313" key="8">
    <source>
        <dbReference type="Proteomes" id="UP000325606"/>
    </source>
</evidence>
<gene>
    <name evidence="7" type="ORF">F5I99_07180</name>
</gene>
<dbReference type="InterPro" id="IPR000700">
    <property type="entry name" value="PAS-assoc_C"/>
</dbReference>
<keyword evidence="1" id="KW-0812">Transmembrane</keyword>
<dbReference type="GO" id="GO:0007165">
    <property type="term" value="P:signal transduction"/>
    <property type="evidence" value="ECO:0007669"/>
    <property type="project" value="InterPro"/>
</dbReference>
<evidence type="ECO:0000259" key="6">
    <source>
        <dbReference type="PROSITE" id="PS50887"/>
    </source>
</evidence>
<dbReference type="InterPro" id="IPR000160">
    <property type="entry name" value="GGDEF_dom"/>
</dbReference>
<accession>A0A5J6LCR9</accession>
<evidence type="ECO:0000259" key="5">
    <source>
        <dbReference type="PROSITE" id="PS50885"/>
    </source>
</evidence>
<sequence length="806" mass="90790">MKDSRFKGSIRKRLIVMIMMLVSLTGLSGYCSFLYWFMSTQQQHAVSQAETVALVLSQDFARLLLLNDVAVAADISAKLASFPTLKSMVLYNNDEKPVHQYQTTAERQSPPDLTDLTDQTTALIKGELRDNRLHFILPASYQGSVFGQVYIQLQATSLLQIIRRDAPALVVIGILMMLASYLLAATVEKRFSGPILRLVGFLERISDSNQLQQRISTGEDNEFGKLYLEVNTMLERLDQSHKALQLAAIAFDTPSGMLITDADNRILQVNRAFTEITGYTAKECIGNTPAMLKSGRQDSTFYEAMWHQLKTHHYWAGEIWNKRKNGKIYPEYLTIQPVLNDKQETLNYVAAFIDLSRQKSAEDKLEYFTLHDPLTGLANRKLLTETLEQQLKEKIAGALLCFDLNNFKLVNDSFGQETGDHLLLQIAHRMRNKLKDADLLVRLSADEFALWFNQLSDQPQSAALEAEGLAERVMGLMTTPFIINNQPLSCSASVGIAITTPSDPISATQLVQQADSALHQAKQGDGNQTAFYDARAATIAREYIQLHTALLQALNKNEFSLFYQPQTNAQGQVIGAEALIRWINPEKGLISPLHFIPAAERSGLILAIGEWVLQTACMTLRSWQETTATRGLSLSVNVSTRQFYQEDFIDRVTKALQLSGANPRLLKLELTESLLADDLNRVVDTMKALTNLNVRLSLDDFGTGYSSLQYLQRLPLHQIKVDQSFIKDMLNSHSKNEAIVRTVLSLGEAFGFEVMAEGVETLDQLKFLQQLGYRQFQGYYFCRPIPKDQFLDYCKQYNYNSPGIRH</sequence>
<dbReference type="InterPro" id="IPR000014">
    <property type="entry name" value="PAS"/>
</dbReference>
<dbReference type="CDD" id="cd01948">
    <property type="entry name" value="EAL"/>
    <property type="match status" value="1"/>
</dbReference>
<dbReference type="Gene3D" id="6.10.340.10">
    <property type="match status" value="1"/>
</dbReference>
<organism evidence="7 8">
    <name type="scientific">Nitrincola iocasae</name>
    <dbReference type="NCBI Taxonomy" id="2614693"/>
    <lineage>
        <taxon>Bacteria</taxon>
        <taxon>Pseudomonadati</taxon>
        <taxon>Pseudomonadota</taxon>
        <taxon>Gammaproteobacteria</taxon>
        <taxon>Oceanospirillales</taxon>
        <taxon>Oceanospirillaceae</taxon>
        <taxon>Nitrincola</taxon>
    </lineage>
</organism>
<dbReference type="KEGG" id="nik:F5I99_07180"/>
<keyword evidence="1" id="KW-0472">Membrane</keyword>
<feature type="domain" description="PAS" evidence="2">
    <location>
        <begin position="242"/>
        <end position="288"/>
    </location>
</feature>
<dbReference type="PANTHER" id="PTHR44757:SF2">
    <property type="entry name" value="BIOFILM ARCHITECTURE MAINTENANCE PROTEIN MBAA"/>
    <property type="match status" value="1"/>
</dbReference>
<dbReference type="Pfam" id="PF00990">
    <property type="entry name" value="GGDEF"/>
    <property type="match status" value="1"/>
</dbReference>
<feature type="domain" description="GGDEF" evidence="6">
    <location>
        <begin position="395"/>
        <end position="534"/>
    </location>
</feature>
<dbReference type="Pfam" id="PF13426">
    <property type="entry name" value="PAS_9"/>
    <property type="match status" value="1"/>
</dbReference>
<proteinExistence type="predicted"/>
<keyword evidence="8" id="KW-1185">Reference proteome</keyword>
<dbReference type="PROSITE" id="PS50887">
    <property type="entry name" value="GGDEF"/>
    <property type="match status" value="1"/>
</dbReference>
<dbReference type="CDD" id="cd00130">
    <property type="entry name" value="PAS"/>
    <property type="match status" value="1"/>
</dbReference>
<dbReference type="PROSITE" id="PS50112">
    <property type="entry name" value="PAS"/>
    <property type="match status" value="1"/>
</dbReference>
<dbReference type="SMART" id="SM00091">
    <property type="entry name" value="PAS"/>
    <property type="match status" value="1"/>
</dbReference>
<evidence type="ECO:0000259" key="2">
    <source>
        <dbReference type="PROSITE" id="PS50112"/>
    </source>
</evidence>
<dbReference type="InterPro" id="IPR043128">
    <property type="entry name" value="Rev_trsase/Diguanyl_cyclase"/>
</dbReference>
<dbReference type="Gene3D" id="3.20.20.450">
    <property type="entry name" value="EAL domain"/>
    <property type="match status" value="1"/>
</dbReference>
<reference evidence="7 8" key="1">
    <citation type="submission" date="2019-09" db="EMBL/GenBank/DDBJ databases">
        <title>Nitrincola iocasae sp. nov., a bacterium isolated from the sediment collected at a cold seep field in South China Sea.</title>
        <authorList>
            <person name="Zhang H."/>
            <person name="Wang H."/>
            <person name="Li C."/>
        </authorList>
    </citation>
    <scope>NUCLEOTIDE SEQUENCE [LARGE SCALE GENOMIC DNA]</scope>
    <source>
        <strain evidence="7 8">KXZD1103</strain>
    </source>
</reference>
<keyword evidence="1" id="KW-1133">Transmembrane helix</keyword>
<name>A0A5J6LCR9_9GAMM</name>
<dbReference type="SUPFAM" id="SSF141868">
    <property type="entry name" value="EAL domain-like"/>
    <property type="match status" value="1"/>
</dbReference>
<dbReference type="PROSITE" id="PS50113">
    <property type="entry name" value="PAC"/>
    <property type="match status" value="1"/>
</dbReference>
<evidence type="ECO:0000313" key="7">
    <source>
        <dbReference type="EMBL" id="QEW06300.1"/>
    </source>
</evidence>
<feature type="transmembrane region" description="Helical" evidence="1">
    <location>
        <begin position="166"/>
        <end position="187"/>
    </location>
</feature>
<feature type="domain" description="PAC" evidence="3">
    <location>
        <begin position="315"/>
        <end position="367"/>
    </location>
</feature>
<protein>
    <submittedName>
        <fullName evidence="7">EAL domain-containing protein</fullName>
    </submittedName>
</protein>
<dbReference type="PROSITE" id="PS50883">
    <property type="entry name" value="EAL"/>
    <property type="match status" value="1"/>
</dbReference>
<dbReference type="NCBIfam" id="TIGR00229">
    <property type="entry name" value="sensory_box"/>
    <property type="match status" value="1"/>
</dbReference>
<evidence type="ECO:0000259" key="3">
    <source>
        <dbReference type="PROSITE" id="PS50113"/>
    </source>
</evidence>
<dbReference type="PROSITE" id="PS50885">
    <property type="entry name" value="HAMP"/>
    <property type="match status" value="1"/>
</dbReference>
<dbReference type="SUPFAM" id="SSF55785">
    <property type="entry name" value="PYP-like sensor domain (PAS domain)"/>
    <property type="match status" value="1"/>
</dbReference>
<feature type="transmembrane region" description="Helical" evidence="1">
    <location>
        <begin position="14"/>
        <end position="38"/>
    </location>
</feature>